<dbReference type="GO" id="GO:0001671">
    <property type="term" value="F:ATPase activator activity"/>
    <property type="evidence" value="ECO:0007669"/>
    <property type="project" value="InterPro"/>
</dbReference>
<evidence type="ECO:0000256" key="1">
    <source>
        <dbReference type="ARBA" id="ARBA00010476"/>
    </source>
</evidence>
<evidence type="ECO:0000259" key="3">
    <source>
        <dbReference type="PROSITE" id="PS50076"/>
    </source>
</evidence>
<gene>
    <name evidence="4" type="ORF">SeLEV6574_g06695</name>
    <name evidence="5" type="ORF">SeMB42_g04251</name>
</gene>
<dbReference type="SUPFAM" id="SSF46565">
    <property type="entry name" value="Chaperone J-domain"/>
    <property type="match status" value="1"/>
</dbReference>
<dbReference type="OrthoDB" id="448954at2759"/>
<reference evidence="6 7" key="1">
    <citation type="journal article" date="2019" name="Sci. Rep.">
        <title>Comparative genomics of chytrid fungi reveal insights into the obligate biotrophic and pathogenic lifestyle of Synchytrium endobioticum.</title>
        <authorList>
            <person name="van de Vossenberg B.T.L.H."/>
            <person name="Warris S."/>
            <person name="Nguyen H.D.T."/>
            <person name="van Gent-Pelzer M.P.E."/>
            <person name="Joly D.L."/>
            <person name="van de Geest H.C."/>
            <person name="Bonants P.J.M."/>
            <person name="Smith D.S."/>
            <person name="Levesque C.A."/>
            <person name="van der Lee T.A.J."/>
        </authorList>
    </citation>
    <scope>NUCLEOTIDE SEQUENCE [LARGE SCALE GENOMIC DNA]</scope>
    <source>
        <strain evidence="4 7">LEV6574</strain>
        <strain evidence="5 6">MB42</strain>
    </source>
</reference>
<dbReference type="EMBL" id="QEAM01000400">
    <property type="protein sequence ID" value="TPX40294.1"/>
    <property type="molecule type" value="Genomic_DNA"/>
</dbReference>
<dbReference type="GO" id="GO:0005739">
    <property type="term" value="C:mitochondrion"/>
    <property type="evidence" value="ECO:0007669"/>
    <property type="project" value="TreeGrafter"/>
</dbReference>
<protein>
    <recommendedName>
        <fullName evidence="3">J domain-containing protein</fullName>
    </recommendedName>
</protein>
<dbReference type="InterPro" id="IPR009073">
    <property type="entry name" value="HscB_oligo_C"/>
</dbReference>
<evidence type="ECO:0000313" key="7">
    <source>
        <dbReference type="Proteomes" id="UP000320475"/>
    </source>
</evidence>
<dbReference type="SUPFAM" id="SSF47144">
    <property type="entry name" value="HSC20 (HSCB), C-terminal oligomerisation domain"/>
    <property type="match status" value="1"/>
</dbReference>
<dbReference type="PANTHER" id="PTHR14021">
    <property type="entry name" value="IRON-SULFUR CLUSTER CO-CHAPERONE PROTEIN HSCB"/>
    <property type="match status" value="1"/>
</dbReference>
<keyword evidence="6" id="KW-1185">Reference proteome</keyword>
<dbReference type="STRING" id="286115.A0A507CMK5"/>
<comment type="caution">
    <text evidence="4">The sequence shown here is derived from an EMBL/GenBank/DDBJ whole genome shotgun (WGS) entry which is preliminary data.</text>
</comment>
<dbReference type="PROSITE" id="PS50076">
    <property type="entry name" value="DNAJ_2"/>
    <property type="match status" value="1"/>
</dbReference>
<dbReference type="EMBL" id="QEAN01000168">
    <property type="protein sequence ID" value="TPX44639.1"/>
    <property type="molecule type" value="Genomic_DNA"/>
</dbReference>
<dbReference type="InterPro" id="IPR036386">
    <property type="entry name" value="HscB_C_sf"/>
</dbReference>
<evidence type="ECO:0000313" key="6">
    <source>
        <dbReference type="Proteomes" id="UP000317494"/>
    </source>
</evidence>
<organism evidence="4 7">
    <name type="scientific">Synchytrium endobioticum</name>
    <dbReference type="NCBI Taxonomy" id="286115"/>
    <lineage>
        <taxon>Eukaryota</taxon>
        <taxon>Fungi</taxon>
        <taxon>Fungi incertae sedis</taxon>
        <taxon>Chytridiomycota</taxon>
        <taxon>Chytridiomycota incertae sedis</taxon>
        <taxon>Chytridiomycetes</taxon>
        <taxon>Synchytriales</taxon>
        <taxon>Synchytriaceae</taxon>
        <taxon>Synchytrium</taxon>
    </lineage>
</organism>
<dbReference type="VEuPathDB" id="FungiDB:SeMB42_g04251"/>
<dbReference type="CDD" id="cd06257">
    <property type="entry name" value="DnaJ"/>
    <property type="match status" value="1"/>
</dbReference>
<proteinExistence type="inferred from homology"/>
<evidence type="ECO:0000313" key="5">
    <source>
        <dbReference type="EMBL" id="TPX44639.1"/>
    </source>
</evidence>
<comment type="similarity">
    <text evidence="1">Belongs to the HscB family.</text>
</comment>
<dbReference type="InterPro" id="IPR004640">
    <property type="entry name" value="HscB"/>
</dbReference>
<dbReference type="AlphaFoldDB" id="A0A507CMK5"/>
<dbReference type="NCBIfam" id="TIGR00714">
    <property type="entry name" value="hscB"/>
    <property type="match status" value="1"/>
</dbReference>
<sequence>METSNPHCEKTLCGAVQPVKPHTSYFDLFGLKESFEVPVRDMHATFIKLQRKVHPDGQAGRSSTERLFADDQSSQLNKAYQVLKDPLLRAVYMLGRWGSHISESESLSDPELLTTVLDMREELEAAETEDDVLKLKTVNDKRRDKTELALKAAFDKGDRENARDLTVELQYWDNIGKAIEEWSPGKRIELKH</sequence>
<dbReference type="GO" id="GO:0051087">
    <property type="term" value="F:protein-folding chaperone binding"/>
    <property type="evidence" value="ECO:0007669"/>
    <property type="project" value="InterPro"/>
</dbReference>
<evidence type="ECO:0000256" key="2">
    <source>
        <dbReference type="ARBA" id="ARBA00023186"/>
    </source>
</evidence>
<dbReference type="Gene3D" id="1.10.287.110">
    <property type="entry name" value="DnaJ domain"/>
    <property type="match status" value="1"/>
</dbReference>
<dbReference type="Gene3D" id="1.20.1280.20">
    <property type="entry name" value="HscB, C-terminal domain"/>
    <property type="match status" value="1"/>
</dbReference>
<dbReference type="GO" id="GO:0044571">
    <property type="term" value="P:[2Fe-2S] cluster assembly"/>
    <property type="evidence" value="ECO:0007669"/>
    <property type="project" value="InterPro"/>
</dbReference>
<dbReference type="InterPro" id="IPR001623">
    <property type="entry name" value="DnaJ_domain"/>
</dbReference>
<keyword evidence="2" id="KW-0143">Chaperone</keyword>
<name>A0A507CMK5_9FUNG</name>
<dbReference type="PANTHER" id="PTHR14021:SF15">
    <property type="entry name" value="IRON-SULFUR CLUSTER CO-CHAPERONE PROTEIN HSCB"/>
    <property type="match status" value="1"/>
</dbReference>
<dbReference type="Proteomes" id="UP000317494">
    <property type="component" value="Unassembled WGS sequence"/>
</dbReference>
<dbReference type="InterPro" id="IPR036869">
    <property type="entry name" value="J_dom_sf"/>
</dbReference>
<evidence type="ECO:0000313" key="4">
    <source>
        <dbReference type="EMBL" id="TPX40294.1"/>
    </source>
</evidence>
<dbReference type="Proteomes" id="UP000320475">
    <property type="component" value="Unassembled WGS sequence"/>
</dbReference>
<feature type="domain" description="J" evidence="3">
    <location>
        <begin position="24"/>
        <end position="96"/>
    </location>
</feature>
<dbReference type="SMART" id="SM00271">
    <property type="entry name" value="DnaJ"/>
    <property type="match status" value="1"/>
</dbReference>
<dbReference type="Pfam" id="PF07743">
    <property type="entry name" value="HSCB_C"/>
    <property type="match status" value="1"/>
</dbReference>
<dbReference type="GO" id="GO:0051259">
    <property type="term" value="P:protein complex oligomerization"/>
    <property type="evidence" value="ECO:0007669"/>
    <property type="project" value="InterPro"/>
</dbReference>
<accession>A0A507CMK5</accession>